<dbReference type="EMBL" id="JACCBK010000001">
    <property type="protein sequence ID" value="NYD88040.1"/>
    <property type="molecule type" value="Genomic_DNA"/>
</dbReference>
<dbReference type="GO" id="GO:0005525">
    <property type="term" value="F:GTP binding"/>
    <property type="evidence" value="ECO:0007669"/>
    <property type="project" value="UniProtKB-KW"/>
</dbReference>
<gene>
    <name evidence="5" type="primary">fbiD</name>
    <name evidence="6" type="ORF">BKA21_003589</name>
</gene>
<dbReference type="EC" id="2.7.7.105" evidence="5"/>
<name>A0A7Y9K159_9CELL</name>
<dbReference type="Gene3D" id="3.90.550.10">
    <property type="entry name" value="Spore Coat Polysaccharide Biosynthesis Protein SpsA, Chain A"/>
    <property type="match status" value="1"/>
</dbReference>
<feature type="binding site" evidence="5">
    <location>
        <position position="165"/>
    </location>
    <ligand>
        <name>phosphoenolpyruvate</name>
        <dbReference type="ChEBI" id="CHEBI:58702"/>
    </ligand>
</feature>
<dbReference type="NCBIfam" id="TIGR03552">
    <property type="entry name" value="F420_cofC"/>
    <property type="match status" value="1"/>
</dbReference>
<proteinExistence type="inferred from homology"/>
<dbReference type="GO" id="GO:0052645">
    <property type="term" value="P:F420-0 metabolic process"/>
    <property type="evidence" value="ECO:0007669"/>
    <property type="project" value="UniProtKB-UniRule"/>
</dbReference>
<evidence type="ECO:0000256" key="3">
    <source>
        <dbReference type="ARBA" id="ARBA00022741"/>
    </source>
</evidence>
<dbReference type="UniPathway" id="UPA00071"/>
<dbReference type="PANTHER" id="PTHR40392">
    <property type="entry name" value="2-PHOSPHO-L-LACTATE GUANYLYLTRANSFERASE"/>
    <property type="match status" value="1"/>
</dbReference>
<evidence type="ECO:0000256" key="2">
    <source>
        <dbReference type="ARBA" id="ARBA00022695"/>
    </source>
</evidence>
<comment type="similarity">
    <text evidence="5">Belongs to the CofC family.</text>
</comment>
<keyword evidence="1 5" id="KW-0808">Transferase</keyword>
<evidence type="ECO:0000256" key="5">
    <source>
        <dbReference type="HAMAP-Rule" id="MF_02114"/>
    </source>
</evidence>
<evidence type="ECO:0000313" key="7">
    <source>
        <dbReference type="Proteomes" id="UP000577956"/>
    </source>
</evidence>
<evidence type="ECO:0000256" key="4">
    <source>
        <dbReference type="ARBA" id="ARBA00023134"/>
    </source>
</evidence>
<reference evidence="6 7" key="1">
    <citation type="submission" date="2020-07" db="EMBL/GenBank/DDBJ databases">
        <title>Sequencing the genomes of 1000 actinobacteria strains.</title>
        <authorList>
            <person name="Klenk H.-P."/>
        </authorList>
    </citation>
    <scope>NUCLEOTIDE SEQUENCE [LARGE SCALE GENOMIC DNA]</scope>
    <source>
        <strain evidence="6 7">DSM 24482</strain>
    </source>
</reference>
<dbReference type="RefSeq" id="WP_140460358.1">
    <property type="nucleotide sequence ID" value="NZ_BAABFI010000006.1"/>
</dbReference>
<dbReference type="Proteomes" id="UP000577956">
    <property type="component" value="Unassembled WGS sequence"/>
</dbReference>
<dbReference type="Pfam" id="PF01983">
    <property type="entry name" value="CofC"/>
    <property type="match status" value="1"/>
</dbReference>
<dbReference type="PANTHER" id="PTHR40392:SF1">
    <property type="entry name" value="2-PHOSPHO-L-LACTATE GUANYLYLTRANSFERASE"/>
    <property type="match status" value="1"/>
</dbReference>
<organism evidence="6 7">
    <name type="scientific">Cellulomonas oligotrophica</name>
    <dbReference type="NCBI Taxonomy" id="931536"/>
    <lineage>
        <taxon>Bacteria</taxon>
        <taxon>Bacillati</taxon>
        <taxon>Actinomycetota</taxon>
        <taxon>Actinomycetes</taxon>
        <taxon>Micrococcales</taxon>
        <taxon>Cellulomonadaceae</taxon>
        <taxon>Cellulomonas</taxon>
    </lineage>
</organism>
<evidence type="ECO:0000256" key="1">
    <source>
        <dbReference type="ARBA" id="ARBA00022679"/>
    </source>
</evidence>
<keyword evidence="3 5" id="KW-0547">Nucleotide-binding</keyword>
<comment type="caution">
    <text evidence="6">The sequence shown here is derived from an EMBL/GenBank/DDBJ whole genome shotgun (WGS) entry which is preliminary data.</text>
</comment>
<protein>
    <recommendedName>
        <fullName evidence="5">Phosphoenolpyruvate guanylyltransferase</fullName>
        <shortName evidence="5">PEP guanylyltransferase</shortName>
        <ecNumber evidence="5">2.7.7.105</ecNumber>
    </recommendedName>
</protein>
<comment type="function">
    <text evidence="5">Guanylyltransferase that catalyzes the activation of phosphoenolpyruvate (PEP) as enolpyruvoyl-2-diphospho-5'-guanosine, via the condensation of PEP with GTP. It is involved in the biosynthesis of coenzyme F420, a hydride carrier cofactor.</text>
</comment>
<dbReference type="SUPFAM" id="SSF53448">
    <property type="entry name" value="Nucleotide-diphospho-sugar transferases"/>
    <property type="match status" value="1"/>
</dbReference>
<comment type="catalytic activity">
    <reaction evidence="5">
        <text>phosphoenolpyruvate + GTP + H(+) = enolpyruvoyl-2-diphospho-5'-guanosine + diphosphate</text>
        <dbReference type="Rhea" id="RHEA:30519"/>
        <dbReference type="ChEBI" id="CHEBI:15378"/>
        <dbReference type="ChEBI" id="CHEBI:33019"/>
        <dbReference type="ChEBI" id="CHEBI:37565"/>
        <dbReference type="ChEBI" id="CHEBI:58702"/>
        <dbReference type="ChEBI" id="CHEBI:143701"/>
        <dbReference type="EC" id="2.7.7.105"/>
    </reaction>
</comment>
<sequence>MSATWWVVVPVKDARRGKSRLAGVLDDDSRARLVRAMALDTVAAARSAARVLGVVLVTPDPVLAAAAQAVGVHVVPEPDPAPGAPAGLDAAVLAGAAHVHATSPRAHVAALLGDLPRLDPRDLDDALALAGRSTRAHVADAEGTGTTMLTARSGTPLRPAFGTGSSARHAAAGHVLLDVPLGSTLRHDVDLPADLDTLADPGA</sequence>
<dbReference type="GO" id="GO:0043814">
    <property type="term" value="F:phospholactate guanylyltransferase activity"/>
    <property type="evidence" value="ECO:0007669"/>
    <property type="project" value="InterPro"/>
</dbReference>
<dbReference type="InterPro" id="IPR002835">
    <property type="entry name" value="CofC"/>
</dbReference>
<feature type="binding site" evidence="5">
    <location>
        <position position="146"/>
    </location>
    <ligand>
        <name>phosphoenolpyruvate</name>
        <dbReference type="ChEBI" id="CHEBI:58702"/>
    </ligand>
</feature>
<evidence type="ECO:0000313" key="6">
    <source>
        <dbReference type="EMBL" id="NYD88040.1"/>
    </source>
</evidence>
<dbReference type="AlphaFoldDB" id="A0A7Y9K159"/>
<keyword evidence="2 5" id="KW-0548">Nucleotidyltransferase</keyword>
<keyword evidence="4 5" id="KW-0342">GTP-binding</keyword>
<comment type="pathway">
    <text evidence="5">Cofactor biosynthesis; coenzyme F420 biosynthesis.</text>
</comment>
<feature type="binding site" evidence="5">
    <location>
        <position position="162"/>
    </location>
    <ligand>
        <name>phosphoenolpyruvate</name>
        <dbReference type="ChEBI" id="CHEBI:58702"/>
    </ligand>
</feature>
<dbReference type="HAMAP" id="MF_02114">
    <property type="entry name" value="CofC"/>
    <property type="match status" value="1"/>
</dbReference>
<dbReference type="InterPro" id="IPR029044">
    <property type="entry name" value="Nucleotide-diphossugar_trans"/>
</dbReference>
<accession>A0A7Y9K159</accession>